<evidence type="ECO:0000313" key="2">
    <source>
        <dbReference type="Proteomes" id="UP000046395"/>
    </source>
</evidence>
<dbReference type="AlphaFoldDB" id="A0A5S6QBZ3"/>
<organism evidence="2 3">
    <name type="scientific">Trichuris muris</name>
    <name type="common">Mouse whipworm</name>
    <dbReference type="NCBI Taxonomy" id="70415"/>
    <lineage>
        <taxon>Eukaryota</taxon>
        <taxon>Metazoa</taxon>
        <taxon>Ecdysozoa</taxon>
        <taxon>Nematoda</taxon>
        <taxon>Enoplea</taxon>
        <taxon>Dorylaimia</taxon>
        <taxon>Trichinellida</taxon>
        <taxon>Trichuridae</taxon>
        <taxon>Trichuris</taxon>
    </lineage>
</organism>
<name>A0A5S6QBZ3_TRIMR</name>
<protein>
    <submittedName>
        <fullName evidence="3">Uncharacterized protein</fullName>
    </submittedName>
</protein>
<accession>A0A5S6QBZ3</accession>
<proteinExistence type="predicted"/>
<reference evidence="3" key="1">
    <citation type="submission" date="2019-12" db="UniProtKB">
        <authorList>
            <consortium name="WormBaseParasite"/>
        </authorList>
    </citation>
    <scope>IDENTIFICATION</scope>
</reference>
<evidence type="ECO:0000313" key="3">
    <source>
        <dbReference type="WBParaSite" id="TMUE_1000004600.1"/>
    </source>
</evidence>
<dbReference type="Proteomes" id="UP000046395">
    <property type="component" value="Unassembled WGS sequence"/>
</dbReference>
<evidence type="ECO:0000256" key="1">
    <source>
        <dbReference type="SAM" id="MobiDB-lite"/>
    </source>
</evidence>
<sequence length="77" mass="8740">MVLTDLKKGSVWFTAHQAFHLGNGGIISRYSLVRVGRLQKSENQNPERSKSRTSKSRMFKSLNVQNPECSKSRKSES</sequence>
<keyword evidence="2" id="KW-1185">Reference proteome</keyword>
<feature type="region of interest" description="Disordered" evidence="1">
    <location>
        <begin position="39"/>
        <end position="77"/>
    </location>
</feature>
<dbReference type="WBParaSite" id="TMUE_1000004600.1">
    <property type="protein sequence ID" value="TMUE_1000004600.1"/>
    <property type="gene ID" value="WBGene00294507"/>
</dbReference>